<dbReference type="PROSITE" id="PS52008">
    <property type="entry name" value="GH81"/>
    <property type="match status" value="1"/>
</dbReference>
<dbReference type="Gene3D" id="2.60.40.2140">
    <property type="entry name" value="Beta-1,3-glucan-recognition protein, N-terminal domain"/>
    <property type="match status" value="1"/>
</dbReference>
<organism evidence="10 11">
    <name type="scientific">Prorocentrum cordatum</name>
    <dbReference type="NCBI Taxonomy" id="2364126"/>
    <lineage>
        <taxon>Eukaryota</taxon>
        <taxon>Sar</taxon>
        <taxon>Alveolata</taxon>
        <taxon>Dinophyceae</taxon>
        <taxon>Prorocentrales</taxon>
        <taxon>Prorocentraceae</taxon>
        <taxon>Prorocentrum</taxon>
    </lineage>
</organism>
<comment type="caution">
    <text evidence="10">The sequence shown here is derived from an EMBL/GenBank/DDBJ whole genome shotgun (WGS) entry which is preliminary data.</text>
</comment>
<name>A0ABN9V6K9_9DINO</name>
<dbReference type="Proteomes" id="UP001189429">
    <property type="component" value="Unassembled WGS sequence"/>
</dbReference>
<dbReference type="Gene3D" id="1.20.5.420">
    <property type="entry name" value="Immunoglobulin FC, subunit C"/>
    <property type="match status" value="1"/>
</dbReference>
<evidence type="ECO:0000259" key="9">
    <source>
        <dbReference type="Pfam" id="PF17652"/>
    </source>
</evidence>
<evidence type="ECO:0000256" key="6">
    <source>
        <dbReference type="ARBA" id="ARBA00023295"/>
    </source>
</evidence>
<evidence type="ECO:0000313" key="10">
    <source>
        <dbReference type="EMBL" id="CAK0867488.1"/>
    </source>
</evidence>
<dbReference type="InterPro" id="IPR040720">
    <property type="entry name" value="GH81_C"/>
</dbReference>
<dbReference type="EC" id="3.2.1.39" evidence="3"/>
<evidence type="ECO:0000256" key="1">
    <source>
        <dbReference type="ARBA" id="ARBA00000382"/>
    </source>
</evidence>
<dbReference type="PANTHER" id="PTHR31983">
    <property type="entry name" value="ENDO-1,3(4)-BETA-GLUCANASE 1"/>
    <property type="match status" value="1"/>
</dbReference>
<evidence type="ECO:0000256" key="2">
    <source>
        <dbReference type="ARBA" id="ARBA00010730"/>
    </source>
</evidence>
<gene>
    <name evidence="10" type="ORF">PCOR1329_LOCUS54416</name>
</gene>
<comment type="catalytic activity">
    <reaction evidence="1">
        <text>Hydrolysis of (1-&gt;3)-beta-D-glucosidic linkages in (1-&gt;3)-beta-D-glucans.</text>
        <dbReference type="EC" id="3.2.1.39"/>
    </reaction>
</comment>
<dbReference type="EMBL" id="CAUYUJ010016649">
    <property type="protein sequence ID" value="CAK0867488.1"/>
    <property type="molecule type" value="Genomic_DNA"/>
</dbReference>
<comment type="similarity">
    <text evidence="2">Belongs to the glycosyl hydrolase 81 family.</text>
</comment>
<dbReference type="Pfam" id="PF17652">
    <property type="entry name" value="Glyco_hydro81C"/>
    <property type="match status" value="1"/>
</dbReference>
<evidence type="ECO:0000256" key="3">
    <source>
        <dbReference type="ARBA" id="ARBA00012780"/>
    </source>
</evidence>
<evidence type="ECO:0000256" key="5">
    <source>
        <dbReference type="ARBA" id="ARBA00023277"/>
    </source>
</evidence>
<evidence type="ECO:0000256" key="8">
    <source>
        <dbReference type="ARBA" id="ARBA00023326"/>
    </source>
</evidence>
<reference evidence="10" key="1">
    <citation type="submission" date="2023-10" db="EMBL/GenBank/DDBJ databases">
        <authorList>
            <person name="Chen Y."/>
            <person name="Shah S."/>
            <person name="Dougan E. K."/>
            <person name="Thang M."/>
            <person name="Chan C."/>
        </authorList>
    </citation>
    <scope>NUCLEOTIDE SEQUENCE [LARGE SCALE GENOMIC DNA]</scope>
</reference>
<protein>
    <recommendedName>
        <fullName evidence="3">glucan endo-1,3-beta-D-glucosidase</fullName>
        <ecNumber evidence="3">3.2.1.39</ecNumber>
    </recommendedName>
</protein>
<keyword evidence="4" id="KW-0378">Hydrolase</keyword>
<keyword evidence="11" id="KW-1185">Reference proteome</keyword>
<evidence type="ECO:0000256" key="4">
    <source>
        <dbReference type="ARBA" id="ARBA00022801"/>
    </source>
</evidence>
<keyword evidence="8" id="KW-0624">Polysaccharide degradation</keyword>
<dbReference type="InterPro" id="IPR043030">
    <property type="entry name" value="BGBP_N_sf"/>
</dbReference>
<dbReference type="InterPro" id="IPR005200">
    <property type="entry name" value="Endo-beta-glucanase"/>
</dbReference>
<sequence length="296" mass="31892">MMFHYGALLWGRATGDAPLAERSQLMLTVAMRAVQRYFLMQPGGGVHPAEFERNWVTGIFFENKVHHTTWFSPRLECIHGIQMLPVTPVSELLRGRSFVEGEWRELLGGALAKTTDGWRSLLLLNLASLDPAAAFEGLRHSPLDDGLLRSWALFWAATRQGGPTAAPRAAHPELAACGGEPPGKPDASGGSTGARLFASALSLAEAPGGSRHLRVEVRPEDPAGVTLVAVHYSVNGGEQWNVDIQSPSPDDGAWVHCGAAARGAPEVAPGDAVSYWLYCIRRGLGEEELGLTWTAR</sequence>
<evidence type="ECO:0000313" key="11">
    <source>
        <dbReference type="Proteomes" id="UP001189429"/>
    </source>
</evidence>
<feature type="domain" description="Glycosyl hydrolase family 81 C-terminal" evidence="9">
    <location>
        <begin position="1"/>
        <end position="153"/>
    </location>
</feature>
<keyword evidence="5" id="KW-0119">Carbohydrate metabolism</keyword>
<keyword evidence="6" id="KW-0326">Glycosidase</keyword>
<evidence type="ECO:0000256" key="7">
    <source>
        <dbReference type="ARBA" id="ARBA00023316"/>
    </source>
</evidence>
<accession>A0ABN9V6K9</accession>
<keyword evidence="7" id="KW-0961">Cell wall biogenesis/degradation</keyword>
<dbReference type="PANTHER" id="PTHR31983:SF0">
    <property type="entry name" value="GLUCAN ENDO-1,3-BETA-D-GLUCOSIDASE 2"/>
    <property type="match status" value="1"/>
</dbReference>
<proteinExistence type="inferred from homology"/>